<dbReference type="InterPro" id="IPR050564">
    <property type="entry name" value="F420-G6PD/mer"/>
</dbReference>
<dbReference type="Gene3D" id="3.20.20.30">
    <property type="entry name" value="Luciferase-like domain"/>
    <property type="match status" value="1"/>
</dbReference>
<evidence type="ECO:0000259" key="2">
    <source>
        <dbReference type="Pfam" id="PF00296"/>
    </source>
</evidence>
<dbReference type="CDD" id="cd01097">
    <property type="entry name" value="Tetrahydromethanopterin_reductase"/>
    <property type="match status" value="1"/>
</dbReference>
<gene>
    <name evidence="3" type="ORF">UFOPK4071_01126</name>
</gene>
<keyword evidence="1" id="KW-0560">Oxidoreductase</keyword>
<dbReference type="AlphaFoldDB" id="A0A6J7QMW5"/>
<dbReference type="PANTHER" id="PTHR43244">
    <property type="match status" value="1"/>
</dbReference>
<dbReference type="InterPro" id="IPR011251">
    <property type="entry name" value="Luciferase-like_dom"/>
</dbReference>
<dbReference type="PANTHER" id="PTHR43244:SF1">
    <property type="entry name" value="5,10-METHYLENETETRAHYDROMETHANOPTERIN REDUCTASE"/>
    <property type="match status" value="1"/>
</dbReference>
<name>A0A6J7QMW5_9ZZZZ</name>
<accession>A0A6J7QMW5</accession>
<dbReference type="EMBL" id="CAFBPF010000151">
    <property type="protein sequence ID" value="CAB5019130.1"/>
    <property type="molecule type" value="Genomic_DNA"/>
</dbReference>
<organism evidence="3">
    <name type="scientific">freshwater metagenome</name>
    <dbReference type="NCBI Taxonomy" id="449393"/>
    <lineage>
        <taxon>unclassified sequences</taxon>
        <taxon>metagenomes</taxon>
        <taxon>ecological metagenomes</taxon>
    </lineage>
</organism>
<reference evidence="3" key="1">
    <citation type="submission" date="2020-05" db="EMBL/GenBank/DDBJ databases">
        <authorList>
            <person name="Chiriac C."/>
            <person name="Salcher M."/>
            <person name="Ghai R."/>
            <person name="Kavagutti S V."/>
        </authorList>
    </citation>
    <scope>NUCLEOTIDE SEQUENCE</scope>
</reference>
<dbReference type="InterPro" id="IPR036661">
    <property type="entry name" value="Luciferase-like_sf"/>
</dbReference>
<dbReference type="SUPFAM" id="SSF51679">
    <property type="entry name" value="Bacterial luciferase-like"/>
    <property type="match status" value="1"/>
</dbReference>
<evidence type="ECO:0000256" key="1">
    <source>
        <dbReference type="ARBA" id="ARBA00023002"/>
    </source>
</evidence>
<feature type="domain" description="Luciferase-like" evidence="2">
    <location>
        <begin position="4"/>
        <end position="165"/>
    </location>
</feature>
<evidence type="ECO:0000313" key="3">
    <source>
        <dbReference type="EMBL" id="CAB5019130.1"/>
    </source>
</evidence>
<proteinExistence type="predicted"/>
<dbReference type="GO" id="GO:0016705">
    <property type="term" value="F:oxidoreductase activity, acting on paired donors, with incorporation or reduction of molecular oxygen"/>
    <property type="evidence" value="ECO:0007669"/>
    <property type="project" value="InterPro"/>
</dbReference>
<dbReference type="Pfam" id="PF00296">
    <property type="entry name" value="Bac_luciferase"/>
    <property type="match status" value="1"/>
</dbReference>
<sequence>MHPRRADIPIYLAAIGPKNVELAAEIADGWLPIFFSPERYASAFGDAVEAGFAKAGGNKTLADFDIAPTVNVLLGDDLEMLRGFAKPMIALYVGGMGARGKNFYNDLACRYGYEAEAKEIQDLYLDGKKREAAAAVPDSLVDEIALIGPKERIADRLDAWRESGVGTLIVGSAQIEAIRVMAELCL</sequence>
<protein>
    <submittedName>
        <fullName evidence="3">Unannotated protein</fullName>
    </submittedName>
</protein>